<reference evidence="1 2" key="1">
    <citation type="submission" date="2016-10" db="EMBL/GenBank/DDBJ databases">
        <title>Draft genome sequence of Methylobacterium extorquens CP3, a seed endophyte of Crotalaria pumila with plant growth-promoting and metal tolerance properties.</title>
        <authorList>
            <person name="Sanchez-Lopez A.S."/>
            <person name="Van Hamme J.D."/>
            <person name="Thijs S."/>
            <person name="Mcammond B.M."/>
            <person name="Stevens V."/>
            <person name="Gonzalez-Chavez M.D.C."/>
            <person name="Vangronsveld J."/>
        </authorList>
    </citation>
    <scope>NUCLEOTIDE SEQUENCE [LARGE SCALE GENOMIC DNA]</scope>
    <source>
        <strain evidence="1 2">CP3</strain>
    </source>
</reference>
<organism evidence="1 2">
    <name type="scientific">Methylorubrum extorquens</name>
    <name type="common">Methylobacterium dichloromethanicum</name>
    <name type="synonym">Methylobacterium extorquens</name>
    <dbReference type="NCBI Taxonomy" id="408"/>
    <lineage>
        <taxon>Bacteria</taxon>
        <taxon>Pseudomonadati</taxon>
        <taxon>Pseudomonadota</taxon>
        <taxon>Alphaproteobacteria</taxon>
        <taxon>Hyphomicrobiales</taxon>
        <taxon>Methylobacteriaceae</taxon>
        <taxon>Methylorubrum</taxon>
    </lineage>
</organism>
<gene>
    <name evidence="1" type="ORF">BK022_00015</name>
</gene>
<proteinExistence type="predicted"/>
<dbReference type="AlphaFoldDB" id="A0A1S1PE94"/>
<evidence type="ECO:0008006" key="3">
    <source>
        <dbReference type="Google" id="ProtNLM"/>
    </source>
</evidence>
<dbReference type="EMBL" id="MNAO01000001">
    <property type="protein sequence ID" value="OHV18304.1"/>
    <property type="molecule type" value="Genomic_DNA"/>
</dbReference>
<evidence type="ECO:0000313" key="2">
    <source>
        <dbReference type="Proteomes" id="UP000180215"/>
    </source>
</evidence>
<evidence type="ECO:0000313" key="1">
    <source>
        <dbReference type="EMBL" id="OHV18304.1"/>
    </source>
</evidence>
<protein>
    <recommendedName>
        <fullName evidence="3">DUF2946 domain-containing protein</fullName>
    </recommendedName>
</protein>
<name>A0A1S1PE94_METEX</name>
<sequence length="118" mass="12337">MAAATRQRTPRAWRWTALVHALVFAFVLAVVGPVPAEAAPHAHPVAEATLSLTPDQPAAAGDSDACLICHHHCSCHQAACLDGPAALLPPATARVTYRPTVQQVVSISAEGLLRPPRA</sequence>
<comment type="caution">
    <text evidence="1">The sequence shown here is derived from an EMBL/GenBank/DDBJ whole genome shotgun (WGS) entry which is preliminary data.</text>
</comment>
<accession>A0A1S1PE94</accession>
<dbReference type="Proteomes" id="UP000180215">
    <property type="component" value="Unassembled WGS sequence"/>
</dbReference>
<dbReference type="RefSeq" id="WP_081397079.1">
    <property type="nucleotide sequence ID" value="NZ_CP019322.1"/>
</dbReference>